<dbReference type="InterPro" id="IPR015590">
    <property type="entry name" value="Aldehyde_DH_dom"/>
</dbReference>
<dbReference type="Gene3D" id="3.40.309.10">
    <property type="entry name" value="Aldehyde Dehydrogenase, Chain A, domain 2"/>
    <property type="match status" value="1"/>
</dbReference>
<dbReference type="SUPFAM" id="SSF53720">
    <property type="entry name" value="ALDH-like"/>
    <property type="match status" value="1"/>
</dbReference>
<evidence type="ECO:0000259" key="8">
    <source>
        <dbReference type="Pfam" id="PF00171"/>
    </source>
</evidence>
<evidence type="ECO:0000256" key="3">
    <source>
        <dbReference type="ARBA" id="ARBA00023027"/>
    </source>
</evidence>
<evidence type="ECO:0000256" key="1">
    <source>
        <dbReference type="ARBA" id="ARBA00009986"/>
    </source>
</evidence>
<sequence>MKTDSPKIKNPYQDLFDLQKENQYNVANTAYKERKAKLNALKYALEKTYRSKLQKAMYDDFKKPILETDLTEIYQVVGEIKYAKKHLKEWMWNQYAKTPITLLGSSSWVKYEPKGVCLIISPWNFPINLTFGPLVSAIAAGNTIILKPSEMTSHTSSVMGEIIEELFPNNEVALVEGGANVSKELLELPFNHIFFTGSPSIGKLIMKSAAEHLTSVTLELGGKSPTIVDKTANLKMAAQRIVWGAFLNNGQTCVAPDYVLVHENRKEKLVEEIKKQLEKFYSNNPSTSESYSRIVNKHHFNRLVNYIENAKETGGIIEIGGDFNEKDNYLAPTIISNLPNNAKLLQEEIFGPILPIVTYKTIDEAIQYVNSHERPLALYIFSTNRKTMNHILTHTRAGSTGINNSVLQFTNHNLPFGGVNTSGIGKSHGFYGFQEFSNIRSVLKQHTIGPTSFLFPPYNKLKQKLANITIKWL</sequence>
<dbReference type="Proteomes" id="UP000590442">
    <property type="component" value="Unassembled WGS sequence"/>
</dbReference>
<dbReference type="RefSeq" id="WP_167961960.1">
    <property type="nucleotide sequence ID" value="NZ_JAATJJ010000001.1"/>
</dbReference>
<dbReference type="FunFam" id="3.40.309.10:FF:000025">
    <property type="entry name" value="Aldehyde dehydrogenase"/>
    <property type="match status" value="1"/>
</dbReference>
<evidence type="ECO:0000256" key="6">
    <source>
        <dbReference type="PROSITE-ProRule" id="PRU10007"/>
    </source>
</evidence>
<keyword evidence="2 4" id="KW-0560">Oxidoreductase</keyword>
<reference evidence="9 10" key="1">
    <citation type="submission" date="2020-03" db="EMBL/GenBank/DDBJ databases">
        <title>Genomic Encyclopedia of Type Strains, Phase IV (KMG-IV): sequencing the most valuable type-strain genomes for metagenomic binning, comparative biology and taxonomic classification.</title>
        <authorList>
            <person name="Goeker M."/>
        </authorList>
    </citation>
    <scope>NUCLEOTIDE SEQUENCE [LARGE SCALE GENOMIC DNA]</scope>
    <source>
        <strain evidence="9 10">DSM 29762</strain>
    </source>
</reference>
<feature type="active site" evidence="5 6">
    <location>
        <position position="219"/>
    </location>
</feature>
<comment type="caution">
    <text evidence="9">The sequence shown here is derived from an EMBL/GenBank/DDBJ whole genome shotgun (WGS) entry which is preliminary data.</text>
</comment>
<proteinExistence type="inferred from homology"/>
<name>A0A846QV20_9FLAO</name>
<feature type="active site" evidence="5">
    <location>
        <position position="253"/>
    </location>
</feature>
<dbReference type="InterPro" id="IPR016161">
    <property type="entry name" value="Ald_DH/histidinol_DH"/>
</dbReference>
<dbReference type="GO" id="GO:0006081">
    <property type="term" value="P:aldehyde metabolic process"/>
    <property type="evidence" value="ECO:0007669"/>
    <property type="project" value="InterPro"/>
</dbReference>
<dbReference type="PROSITE" id="PS00070">
    <property type="entry name" value="ALDEHYDE_DEHYDR_CYS"/>
    <property type="match status" value="1"/>
</dbReference>
<evidence type="ECO:0000256" key="2">
    <source>
        <dbReference type="ARBA" id="ARBA00023002"/>
    </source>
</evidence>
<dbReference type="InterPro" id="IPR016163">
    <property type="entry name" value="Ald_DH_C"/>
</dbReference>
<dbReference type="GO" id="GO:0005737">
    <property type="term" value="C:cytoplasm"/>
    <property type="evidence" value="ECO:0007669"/>
    <property type="project" value="TreeGrafter"/>
</dbReference>
<evidence type="ECO:0000313" key="10">
    <source>
        <dbReference type="Proteomes" id="UP000590442"/>
    </source>
</evidence>
<evidence type="ECO:0000256" key="7">
    <source>
        <dbReference type="RuleBase" id="RU003345"/>
    </source>
</evidence>
<dbReference type="FunFam" id="3.40.605.10:FF:000004">
    <property type="entry name" value="Aldehyde dehydrogenase"/>
    <property type="match status" value="1"/>
</dbReference>
<dbReference type="PIRSF" id="PIRSF036492">
    <property type="entry name" value="ALDH"/>
    <property type="match status" value="1"/>
</dbReference>
<evidence type="ECO:0000256" key="5">
    <source>
        <dbReference type="PIRSR" id="PIRSR036492-1"/>
    </source>
</evidence>
<dbReference type="PROSITE" id="PS00687">
    <property type="entry name" value="ALDEHYDE_DEHYDR_GLU"/>
    <property type="match status" value="1"/>
</dbReference>
<keyword evidence="3" id="KW-0520">NAD</keyword>
<dbReference type="AlphaFoldDB" id="A0A846QV20"/>
<dbReference type="InterPro" id="IPR016160">
    <property type="entry name" value="Ald_DH_CS_CYS"/>
</dbReference>
<dbReference type="InterPro" id="IPR012394">
    <property type="entry name" value="Aldehyde_DH_NAD(P)"/>
</dbReference>
<dbReference type="Pfam" id="PF00171">
    <property type="entry name" value="Aldedh"/>
    <property type="match status" value="1"/>
</dbReference>
<dbReference type="PANTHER" id="PTHR43570:SF20">
    <property type="entry name" value="ALDEHYDE DEHYDROGENASE ALDX-RELATED"/>
    <property type="match status" value="1"/>
</dbReference>
<gene>
    <name evidence="9" type="ORF">GGR42_001252</name>
</gene>
<accession>A0A846QV20</accession>
<dbReference type="PANTHER" id="PTHR43570">
    <property type="entry name" value="ALDEHYDE DEHYDROGENASE"/>
    <property type="match status" value="1"/>
</dbReference>
<protein>
    <recommendedName>
        <fullName evidence="4">Aldehyde dehydrogenase</fullName>
    </recommendedName>
</protein>
<dbReference type="GO" id="GO:0004029">
    <property type="term" value="F:aldehyde dehydrogenase (NAD+) activity"/>
    <property type="evidence" value="ECO:0007669"/>
    <property type="project" value="TreeGrafter"/>
</dbReference>
<dbReference type="EMBL" id="JAATJJ010000001">
    <property type="protein sequence ID" value="NJB70790.1"/>
    <property type="molecule type" value="Genomic_DNA"/>
</dbReference>
<comment type="similarity">
    <text evidence="1 4 7">Belongs to the aldehyde dehydrogenase family.</text>
</comment>
<evidence type="ECO:0000313" key="9">
    <source>
        <dbReference type="EMBL" id="NJB70790.1"/>
    </source>
</evidence>
<organism evidence="9 10">
    <name type="scientific">Saonia flava</name>
    <dbReference type="NCBI Taxonomy" id="523696"/>
    <lineage>
        <taxon>Bacteria</taxon>
        <taxon>Pseudomonadati</taxon>
        <taxon>Bacteroidota</taxon>
        <taxon>Flavobacteriia</taxon>
        <taxon>Flavobacteriales</taxon>
        <taxon>Flavobacteriaceae</taxon>
        <taxon>Saonia</taxon>
    </lineage>
</organism>
<dbReference type="Gene3D" id="3.40.605.10">
    <property type="entry name" value="Aldehyde Dehydrogenase, Chain A, domain 1"/>
    <property type="match status" value="1"/>
</dbReference>
<keyword evidence="10" id="KW-1185">Reference proteome</keyword>
<dbReference type="InterPro" id="IPR029510">
    <property type="entry name" value="Ald_DH_CS_GLU"/>
</dbReference>
<feature type="domain" description="Aldehyde dehydrogenase" evidence="8">
    <location>
        <begin position="21"/>
        <end position="442"/>
    </location>
</feature>
<evidence type="ECO:0000256" key="4">
    <source>
        <dbReference type="PIRNR" id="PIRNR036492"/>
    </source>
</evidence>
<dbReference type="CDD" id="cd07134">
    <property type="entry name" value="ALDH_AlkH-like"/>
    <property type="match status" value="1"/>
</dbReference>
<dbReference type="InterPro" id="IPR016162">
    <property type="entry name" value="Ald_DH_N"/>
</dbReference>